<dbReference type="AlphaFoldDB" id="A0AB36DV64"/>
<accession>A0AB36DV64</accession>
<organism evidence="1 2">
    <name type="scientific">Gallibacterium genomosp. 1</name>
    <dbReference type="NCBI Taxonomy" id="155515"/>
    <lineage>
        <taxon>Bacteria</taxon>
        <taxon>Pseudomonadati</taxon>
        <taxon>Pseudomonadota</taxon>
        <taxon>Gammaproteobacteria</taxon>
        <taxon>Pasteurellales</taxon>
        <taxon>Pasteurellaceae</taxon>
        <taxon>Gallibacterium</taxon>
    </lineage>
</organism>
<evidence type="ECO:0000313" key="2">
    <source>
        <dbReference type="Proteomes" id="UP000092594"/>
    </source>
</evidence>
<proteinExistence type="predicted"/>
<name>A0AB36DV64_9PAST</name>
<sequence length="147" mass="17906">MQEVKNRIAVLKRKLLVKEVISLLRLDEYSEEIKCIEDDEVTSNNLRKLYKYSEQHKVKEFDLEKFKLNNALTLIDDIFWKEKEITFFIFHKERIQMILPLNIFLKQKNYIVSALFNMDRNIVFCSENLKHGFCFLYDEYSVGFYKW</sequence>
<dbReference type="Proteomes" id="UP000092594">
    <property type="component" value="Unassembled WGS sequence"/>
</dbReference>
<gene>
    <name evidence="1" type="ORF">QV05_08105</name>
</gene>
<dbReference type="EMBL" id="JTJQ01000025">
    <property type="protein sequence ID" value="OBX00225.1"/>
    <property type="molecule type" value="Genomic_DNA"/>
</dbReference>
<protein>
    <submittedName>
        <fullName evidence="1">Uncharacterized protein</fullName>
    </submittedName>
</protein>
<dbReference type="RefSeq" id="WP_065231377.1">
    <property type="nucleotide sequence ID" value="NZ_JTJP01000030.1"/>
</dbReference>
<keyword evidence="2" id="KW-1185">Reference proteome</keyword>
<comment type="caution">
    <text evidence="1">The sequence shown here is derived from an EMBL/GenBank/DDBJ whole genome shotgun (WGS) entry which is preliminary data.</text>
</comment>
<evidence type="ECO:0000313" key="1">
    <source>
        <dbReference type="EMBL" id="OBX00225.1"/>
    </source>
</evidence>
<reference evidence="1 2" key="1">
    <citation type="submission" date="2014-11" db="EMBL/GenBank/DDBJ databases">
        <title>Pan-genome of Gallibacterium spp.</title>
        <authorList>
            <person name="Kudirkiene E."/>
            <person name="Bojesen A.M."/>
        </authorList>
    </citation>
    <scope>NUCLEOTIDE SEQUENCE [LARGE SCALE GENOMIC DNA]</scope>
    <source>
        <strain evidence="1 2">Gerl. 2740/89</strain>
    </source>
</reference>